<dbReference type="STRING" id="135739.BTO32_13875"/>
<dbReference type="EMBL" id="MSCW01000008">
    <property type="protein sequence ID" value="ONF42768.1"/>
    <property type="molecule type" value="Genomic_DNA"/>
</dbReference>
<keyword evidence="13" id="KW-0460">Magnesium</keyword>
<evidence type="ECO:0000256" key="12">
    <source>
        <dbReference type="PIRSR" id="PIRSR603542-1"/>
    </source>
</evidence>
<dbReference type="InterPro" id="IPR037143">
    <property type="entry name" value="4-PPantetheinyl_Trfase_dom_sf"/>
</dbReference>
<comment type="subunit">
    <text evidence="4">EntB, EntD, EntE, and EntF form a multienzyme complex called enterobactin synthase.</text>
</comment>
<evidence type="ECO:0000256" key="7">
    <source>
        <dbReference type="ARBA" id="ARBA00023191"/>
    </source>
</evidence>
<dbReference type="UniPathway" id="UPA00017"/>
<evidence type="ECO:0000256" key="11">
    <source>
        <dbReference type="ARBA" id="ARBA00049191"/>
    </source>
</evidence>
<comment type="function">
    <text evidence="1">Involved in the biosynthesis of the siderophore enterobactin (enterochelin), which is a macrocyclic trimeric lactone of N-(2,3-dihydroxybenzoyl)-serine. The serine trilactone serves as a scaffolding for the three catechol functionalities that provide hexadentate coordination for the tightly ligated iron(2+) atoms. Plays an essential role in the assembly of the enterobactin by catalyzing the transfer of the 4'-phosphopantetheine (Ppant) moiety from coenzyme A to the apo-domains of both EntB (ArCP domain) and EntF (PCP domain) to yield their holo-forms which make them competent for the activation of 2,3-dihydroxybenzoate (DHB) and L-serine, respectively.</text>
</comment>
<evidence type="ECO:0000256" key="2">
    <source>
        <dbReference type="ARBA" id="ARBA00004993"/>
    </source>
</evidence>
<evidence type="ECO:0000313" key="16">
    <source>
        <dbReference type="EMBL" id="ONF42768.1"/>
    </source>
</evidence>
<feature type="binding site" evidence="12">
    <location>
        <position position="175"/>
    </location>
    <ligand>
        <name>CoA</name>
        <dbReference type="ChEBI" id="CHEBI:57287"/>
    </ligand>
</feature>
<keyword evidence="7" id="KW-0259">Enterobactin biosynthesis</keyword>
<feature type="binding site" evidence="12">
    <location>
        <position position="67"/>
    </location>
    <ligand>
        <name>CoA</name>
        <dbReference type="ChEBI" id="CHEBI:57287"/>
    </ligand>
</feature>
<organism evidence="16 17">
    <name type="scientific">Marinobacter lutaoensis</name>
    <dbReference type="NCBI Taxonomy" id="135739"/>
    <lineage>
        <taxon>Bacteria</taxon>
        <taxon>Pseudomonadati</taxon>
        <taxon>Pseudomonadota</taxon>
        <taxon>Gammaproteobacteria</taxon>
        <taxon>Pseudomonadales</taxon>
        <taxon>Marinobacteraceae</taxon>
        <taxon>Marinobacter</taxon>
    </lineage>
</organism>
<keyword evidence="6 16" id="KW-0808">Transferase</keyword>
<evidence type="ECO:0000256" key="10">
    <source>
        <dbReference type="ARBA" id="ARBA00049176"/>
    </source>
</evidence>
<dbReference type="PANTHER" id="PTHR38096">
    <property type="entry name" value="ENTEROBACTIN SYNTHASE COMPONENT D"/>
    <property type="match status" value="1"/>
</dbReference>
<dbReference type="OrthoDB" id="8210607at2"/>
<feature type="binding site" evidence="13">
    <location>
        <position position="127"/>
    </location>
    <ligand>
        <name>Mg(2+)</name>
        <dbReference type="ChEBI" id="CHEBI:18420"/>
    </ligand>
</feature>
<dbReference type="RefSeq" id="WP_076725234.1">
    <property type="nucleotide sequence ID" value="NZ_MSCW01000008.1"/>
</dbReference>
<dbReference type="InterPro" id="IPR041354">
    <property type="entry name" value="4PPT_N"/>
</dbReference>
<dbReference type="Pfam" id="PF17837">
    <property type="entry name" value="4PPT_N"/>
    <property type="match status" value="1"/>
</dbReference>
<evidence type="ECO:0000256" key="3">
    <source>
        <dbReference type="ARBA" id="ARBA00008342"/>
    </source>
</evidence>
<name>A0A1V2DQ59_9GAMM</name>
<feature type="binding site" evidence="12">
    <location>
        <position position="59"/>
    </location>
    <ligand>
        <name>CoA</name>
        <dbReference type="ChEBI" id="CHEBI:57287"/>
    </ligand>
</feature>
<dbReference type="GO" id="GO:0009239">
    <property type="term" value="P:enterobactin biosynthetic process"/>
    <property type="evidence" value="ECO:0007669"/>
    <property type="project" value="UniProtKB-UniPathway"/>
</dbReference>
<dbReference type="InterPro" id="IPR008278">
    <property type="entry name" value="4-PPantetheinyl_Trfase_dom"/>
</dbReference>
<evidence type="ECO:0000313" key="17">
    <source>
        <dbReference type="Proteomes" id="UP000189339"/>
    </source>
</evidence>
<evidence type="ECO:0000256" key="8">
    <source>
        <dbReference type="ARBA" id="ARBA00029894"/>
    </source>
</evidence>
<dbReference type="GO" id="GO:0009366">
    <property type="term" value="C:enterobactin synthetase complex"/>
    <property type="evidence" value="ECO:0007669"/>
    <property type="project" value="InterPro"/>
</dbReference>
<evidence type="ECO:0000256" key="1">
    <source>
        <dbReference type="ARBA" id="ARBA00003937"/>
    </source>
</evidence>
<feature type="domain" description="4'-phosphopantetheinyl transferase N-terminal" evidence="15">
    <location>
        <begin position="51"/>
        <end position="113"/>
    </location>
</feature>
<dbReference type="SUPFAM" id="SSF56214">
    <property type="entry name" value="4'-phosphopantetheinyl transferase"/>
    <property type="match status" value="1"/>
</dbReference>
<comment type="catalytic activity">
    <reaction evidence="10">
        <text>apo-[aryl-carrier protein] + CoA = holo-[aryl-carrier protein] + adenosine 3',5'-bisphosphate + H(+)</text>
        <dbReference type="Rhea" id="RHEA:48404"/>
        <dbReference type="Rhea" id="RHEA-COMP:15903"/>
        <dbReference type="Rhea" id="RHEA-COMP:17557"/>
        <dbReference type="ChEBI" id="CHEBI:15378"/>
        <dbReference type="ChEBI" id="CHEBI:29999"/>
        <dbReference type="ChEBI" id="CHEBI:57287"/>
        <dbReference type="ChEBI" id="CHEBI:58343"/>
        <dbReference type="ChEBI" id="CHEBI:64479"/>
    </reaction>
</comment>
<comment type="pathway">
    <text evidence="2">Siderophore biosynthesis; enterobactin biosynthesis.</text>
</comment>
<evidence type="ECO:0000256" key="6">
    <source>
        <dbReference type="ARBA" id="ARBA00022679"/>
    </source>
</evidence>
<dbReference type="GO" id="GO:0000287">
    <property type="term" value="F:magnesium ion binding"/>
    <property type="evidence" value="ECO:0007669"/>
    <property type="project" value="InterPro"/>
</dbReference>
<evidence type="ECO:0000259" key="14">
    <source>
        <dbReference type="Pfam" id="PF01648"/>
    </source>
</evidence>
<dbReference type="InterPro" id="IPR003542">
    <property type="entry name" value="Enbac_synth_compD-like"/>
</dbReference>
<keyword evidence="17" id="KW-1185">Reference proteome</keyword>
<gene>
    <name evidence="16" type="ORF">BTO32_13875</name>
</gene>
<dbReference type="Gene3D" id="3.90.470.20">
    <property type="entry name" value="4'-phosphopantetheinyl transferase domain"/>
    <property type="match status" value="1"/>
</dbReference>
<feature type="binding site" evidence="12">
    <location>
        <position position="171"/>
    </location>
    <ligand>
        <name>CoA</name>
        <dbReference type="ChEBI" id="CHEBI:57287"/>
    </ligand>
</feature>
<comment type="cofactor">
    <cofactor evidence="13">
        <name>Mg(2+)</name>
        <dbReference type="ChEBI" id="CHEBI:18420"/>
    </cofactor>
</comment>
<accession>A0A1V2DQ59</accession>
<feature type="binding site" evidence="12">
    <location>
        <begin position="103"/>
        <end position="104"/>
    </location>
    <ligand>
        <name>CoA</name>
        <dbReference type="ChEBI" id="CHEBI:57287"/>
    </ligand>
</feature>
<dbReference type="PRINTS" id="PR01399">
    <property type="entry name" value="ENTSNTHTASED"/>
</dbReference>
<evidence type="ECO:0000256" key="13">
    <source>
        <dbReference type="PIRSR" id="PIRSR603542-2"/>
    </source>
</evidence>
<protein>
    <recommendedName>
        <fullName evidence="5">Enterobactin synthase component D</fullName>
    </recommendedName>
    <alternativeName>
        <fullName evidence="8">4'-phosphopantetheinyl transferase EntD</fullName>
    </alternativeName>
    <alternativeName>
        <fullName evidence="9">Enterochelin synthase D</fullName>
    </alternativeName>
</protein>
<feature type="domain" description="4'-phosphopantetheinyl transferase" evidence="14">
    <location>
        <begin position="121"/>
        <end position="219"/>
    </location>
</feature>
<dbReference type="Proteomes" id="UP000189339">
    <property type="component" value="Unassembled WGS sequence"/>
</dbReference>
<feature type="binding site" evidence="12">
    <location>
        <position position="125"/>
    </location>
    <ligand>
        <name>CoA</name>
        <dbReference type="ChEBI" id="CHEBI:57287"/>
    </ligand>
</feature>
<comment type="similarity">
    <text evidence="3">Belongs to the P-Pant transferase superfamily. EntD family.</text>
</comment>
<keyword evidence="13" id="KW-0479">Metal-binding</keyword>
<evidence type="ECO:0000256" key="9">
    <source>
        <dbReference type="ARBA" id="ARBA00031996"/>
    </source>
</evidence>
<dbReference type="AlphaFoldDB" id="A0A1V2DQ59"/>
<proteinExistence type="inferred from homology"/>
<dbReference type="GO" id="GO:0005886">
    <property type="term" value="C:plasma membrane"/>
    <property type="evidence" value="ECO:0007669"/>
    <property type="project" value="TreeGrafter"/>
</dbReference>
<dbReference type="Pfam" id="PF01648">
    <property type="entry name" value="ACPS"/>
    <property type="match status" value="1"/>
</dbReference>
<sequence>MSSLPVCCGAPEEYWPWARRLPGLTFVALNFTPVVVTEAQFRDCGIEPPPSVRRAVAKRQSEYLAGRLCARTALQRVTGQARVPGCGEDRAPCWPDGCVGSISHGEGRAAAVVGRRSDYAGVGLDLEPVIPAPRARTLVPQILTDGEQRRFARDLDAHPGPTLTRVFSLKESLFKALYPLTLTRFYFEHAEVLEWQPDGGARLRLLTDLSEDWRYGRELEAWVAPEQDRLLTLVAVPVQSASVHV</sequence>
<reference evidence="16 17" key="1">
    <citation type="submission" date="2016-12" db="EMBL/GenBank/DDBJ databases">
        <title>Marinobacter lutaoensis whole genome sequencing.</title>
        <authorList>
            <person name="Verma A."/>
            <person name="Krishnamurthi S."/>
        </authorList>
    </citation>
    <scope>NUCLEOTIDE SEQUENCE [LARGE SCALE GENOMIC DNA]</scope>
    <source>
        <strain evidence="16 17">T5054</strain>
    </source>
</reference>
<feature type="binding site" evidence="13">
    <location>
        <position position="125"/>
    </location>
    <ligand>
        <name>Mg(2+)</name>
        <dbReference type="ChEBI" id="CHEBI:18420"/>
    </ligand>
</feature>
<comment type="catalytic activity">
    <reaction evidence="11">
        <text>apo-[peptidyl-carrier protein] + CoA = holo-[peptidyl-carrier protein] + adenosine 3',5'-bisphosphate + H(+)</text>
        <dbReference type="Rhea" id="RHEA:46228"/>
        <dbReference type="Rhea" id="RHEA-COMP:11479"/>
        <dbReference type="Rhea" id="RHEA-COMP:11480"/>
        <dbReference type="ChEBI" id="CHEBI:15378"/>
        <dbReference type="ChEBI" id="CHEBI:29999"/>
        <dbReference type="ChEBI" id="CHEBI:57287"/>
        <dbReference type="ChEBI" id="CHEBI:58343"/>
        <dbReference type="ChEBI" id="CHEBI:64479"/>
    </reaction>
</comment>
<comment type="caution">
    <text evidence="16">The sequence shown here is derived from an EMBL/GenBank/DDBJ whole genome shotgun (WGS) entry which is preliminary data.</text>
</comment>
<evidence type="ECO:0000256" key="5">
    <source>
        <dbReference type="ARBA" id="ARBA00019087"/>
    </source>
</evidence>
<dbReference type="GO" id="GO:0008897">
    <property type="term" value="F:holo-[acyl-carrier-protein] synthase activity"/>
    <property type="evidence" value="ECO:0007669"/>
    <property type="project" value="InterPro"/>
</dbReference>
<dbReference type="PANTHER" id="PTHR38096:SF1">
    <property type="entry name" value="ENTEROBACTIN SYNTHASE COMPONENT D"/>
    <property type="match status" value="1"/>
</dbReference>
<evidence type="ECO:0000259" key="15">
    <source>
        <dbReference type="Pfam" id="PF17837"/>
    </source>
</evidence>
<evidence type="ECO:0000256" key="4">
    <source>
        <dbReference type="ARBA" id="ARBA00011503"/>
    </source>
</evidence>